<sequence length="443" mass="47428">MKAGGAYVPLDPEHPADRLAYMLTDTGAGVVLTLETLRDRLPATFPGRVLCLDTEWADISTSPGTSPGSGVRAENLVYAMYTSGSTGRPKGVLITHRGLNNYLWWAIDGYGLPSGSATPMVGSIAYDLSVPNFYLPLIGGRTVHLLPVVDRVPNLAALLAAPGDFSLLKITPGHLDVLRALLVDRRVTSVNTFVVGADEVRPETIVGWQRIAPTATIINEYGPTETVVGCSVYPVGESFDPAAPVPIGKPIANIRMYVLDEQLDPVPIGVTGELYIGGDGVARGYLGRPDLTAERFLPDPYAPEPGGRLYRSGDLARRRPDGDIDFLGRIDHQVKINGYRVELGEIEARLLSHPGVSEAVVIARSARSGHKRLVAYLVAAPREAPGTESAESGELVSWVSRALPAHMVPAQFVLLERMPLTQAGKVDRTALPDLAGQRGAQRG</sequence>
<dbReference type="Proteomes" id="UP001595859">
    <property type="component" value="Unassembled WGS sequence"/>
</dbReference>
<dbReference type="InterPro" id="IPR000873">
    <property type="entry name" value="AMP-dep_synth/lig_dom"/>
</dbReference>
<dbReference type="PANTHER" id="PTHR45527">
    <property type="entry name" value="NONRIBOSOMAL PEPTIDE SYNTHETASE"/>
    <property type="match status" value="1"/>
</dbReference>
<evidence type="ECO:0000313" key="3">
    <source>
        <dbReference type="Proteomes" id="UP001595859"/>
    </source>
</evidence>
<accession>A0ABV9SBE3</accession>
<organism evidence="2 3">
    <name type="scientific">Actinophytocola glycyrrhizae</name>
    <dbReference type="NCBI Taxonomy" id="2044873"/>
    <lineage>
        <taxon>Bacteria</taxon>
        <taxon>Bacillati</taxon>
        <taxon>Actinomycetota</taxon>
        <taxon>Actinomycetes</taxon>
        <taxon>Pseudonocardiales</taxon>
        <taxon>Pseudonocardiaceae</taxon>
    </lineage>
</organism>
<dbReference type="InterPro" id="IPR010071">
    <property type="entry name" value="AA_adenyl_dom"/>
</dbReference>
<keyword evidence="3" id="KW-1185">Reference proteome</keyword>
<feature type="domain" description="PI-PLC Y-box" evidence="1">
    <location>
        <begin position="232"/>
        <end position="291"/>
    </location>
</feature>
<evidence type="ECO:0000313" key="2">
    <source>
        <dbReference type="EMBL" id="MFC4856921.1"/>
    </source>
</evidence>
<dbReference type="InterPro" id="IPR025110">
    <property type="entry name" value="AMP-bd_C"/>
</dbReference>
<protein>
    <submittedName>
        <fullName evidence="2">Amino acid adenylation domain-containing protein</fullName>
    </submittedName>
</protein>
<dbReference type="Gene3D" id="3.40.50.980">
    <property type="match status" value="2"/>
</dbReference>
<dbReference type="NCBIfam" id="TIGR01733">
    <property type="entry name" value="AA-adenyl-dom"/>
    <property type="match status" value="1"/>
</dbReference>
<dbReference type="CDD" id="cd05930">
    <property type="entry name" value="A_NRPS"/>
    <property type="match status" value="1"/>
</dbReference>
<dbReference type="Pfam" id="PF13193">
    <property type="entry name" value="AMP-binding_C"/>
    <property type="match status" value="1"/>
</dbReference>
<dbReference type="InterPro" id="IPR001711">
    <property type="entry name" value="PLipase_C_Pinositol-sp_Y"/>
</dbReference>
<dbReference type="EMBL" id="JBHSIS010000014">
    <property type="protein sequence ID" value="MFC4856921.1"/>
    <property type="molecule type" value="Genomic_DNA"/>
</dbReference>
<dbReference type="Gene3D" id="2.30.38.10">
    <property type="entry name" value="Luciferase, Domain 3"/>
    <property type="match status" value="1"/>
</dbReference>
<comment type="caution">
    <text evidence="2">The sequence shown here is derived from an EMBL/GenBank/DDBJ whole genome shotgun (WGS) entry which is preliminary data.</text>
</comment>
<dbReference type="SUPFAM" id="SSF56801">
    <property type="entry name" value="Acetyl-CoA synthetase-like"/>
    <property type="match status" value="1"/>
</dbReference>
<dbReference type="PANTHER" id="PTHR45527:SF1">
    <property type="entry name" value="FATTY ACID SYNTHASE"/>
    <property type="match status" value="1"/>
</dbReference>
<proteinExistence type="predicted"/>
<dbReference type="RefSeq" id="WP_378058911.1">
    <property type="nucleotide sequence ID" value="NZ_JBHSIS010000014.1"/>
</dbReference>
<name>A0ABV9SBE3_9PSEU</name>
<gene>
    <name evidence="2" type="ORF">ACFPCV_25765</name>
</gene>
<dbReference type="Pfam" id="PF00501">
    <property type="entry name" value="AMP-binding"/>
    <property type="match status" value="1"/>
</dbReference>
<dbReference type="Gene3D" id="3.30.300.30">
    <property type="match status" value="1"/>
</dbReference>
<reference evidence="3" key="1">
    <citation type="journal article" date="2019" name="Int. J. Syst. Evol. Microbiol.">
        <title>The Global Catalogue of Microorganisms (GCM) 10K type strain sequencing project: providing services to taxonomists for standard genome sequencing and annotation.</title>
        <authorList>
            <consortium name="The Broad Institute Genomics Platform"/>
            <consortium name="The Broad Institute Genome Sequencing Center for Infectious Disease"/>
            <person name="Wu L."/>
            <person name="Ma J."/>
        </authorList>
    </citation>
    <scope>NUCLEOTIDE SEQUENCE [LARGE SCALE GENOMIC DNA]</scope>
    <source>
        <strain evidence="3">ZS-22-S1</strain>
    </source>
</reference>
<dbReference type="PROSITE" id="PS50008">
    <property type="entry name" value="PIPLC_Y_DOMAIN"/>
    <property type="match status" value="1"/>
</dbReference>
<dbReference type="InterPro" id="IPR045851">
    <property type="entry name" value="AMP-bd_C_sf"/>
</dbReference>
<evidence type="ECO:0000259" key="1">
    <source>
        <dbReference type="PROSITE" id="PS50008"/>
    </source>
</evidence>